<comment type="caution">
    <text evidence="2">The sequence shown here is derived from an EMBL/GenBank/DDBJ whole genome shotgun (WGS) entry which is preliminary data.</text>
</comment>
<evidence type="ECO:0000313" key="2">
    <source>
        <dbReference type="EMBL" id="KAK1128632.1"/>
    </source>
</evidence>
<gene>
    <name evidence="2" type="ORF">K0M31_003090</name>
</gene>
<proteinExistence type="predicted"/>
<dbReference type="EMBL" id="JAHYIQ010000010">
    <property type="protein sequence ID" value="KAK1128632.1"/>
    <property type="molecule type" value="Genomic_DNA"/>
</dbReference>
<feature type="region of interest" description="Disordered" evidence="1">
    <location>
        <begin position="23"/>
        <end position="52"/>
    </location>
</feature>
<reference evidence="2" key="1">
    <citation type="submission" date="2021-10" db="EMBL/GenBank/DDBJ databases">
        <title>Melipona bicolor Genome sequencing and assembly.</title>
        <authorList>
            <person name="Araujo N.S."/>
            <person name="Arias M.C."/>
        </authorList>
    </citation>
    <scope>NUCLEOTIDE SEQUENCE</scope>
    <source>
        <strain evidence="2">USP_2M_L1-L4_2017</strain>
        <tissue evidence="2">Whole body</tissue>
    </source>
</reference>
<keyword evidence="3" id="KW-1185">Reference proteome</keyword>
<evidence type="ECO:0000313" key="3">
    <source>
        <dbReference type="Proteomes" id="UP001177670"/>
    </source>
</evidence>
<sequence>MLMVLQFCMQEVTARPVSYRSGSWRPSVQAEKKHNKTDRNEKPRDSPVPVLEEGKKDAPLNLIINTHSQRLSTSLKNETVTLTVAIFNLQFDKFFIHGYLTPSGSIEDNNEVSLSQHSKNVSINSSISEYVVITIIEPRKFQVQEKKNDKDLLQTPERLSKGQKLSNALLIGANTAFAHAVPQHREIDGTSPVVLRENVHASHAGAIAEENLDGVALIFLSVLPLRHETLERLYWLHIDELLPMDRLKRRTTSIFARESWNEL</sequence>
<dbReference type="Proteomes" id="UP001177670">
    <property type="component" value="Unassembled WGS sequence"/>
</dbReference>
<protein>
    <submittedName>
        <fullName evidence="2">Uncharacterized protein</fullName>
    </submittedName>
</protein>
<evidence type="ECO:0000256" key="1">
    <source>
        <dbReference type="SAM" id="MobiDB-lite"/>
    </source>
</evidence>
<accession>A0AA40G0D3</accession>
<organism evidence="2 3">
    <name type="scientific">Melipona bicolor</name>
    <dbReference type="NCBI Taxonomy" id="60889"/>
    <lineage>
        <taxon>Eukaryota</taxon>
        <taxon>Metazoa</taxon>
        <taxon>Ecdysozoa</taxon>
        <taxon>Arthropoda</taxon>
        <taxon>Hexapoda</taxon>
        <taxon>Insecta</taxon>
        <taxon>Pterygota</taxon>
        <taxon>Neoptera</taxon>
        <taxon>Endopterygota</taxon>
        <taxon>Hymenoptera</taxon>
        <taxon>Apocrita</taxon>
        <taxon>Aculeata</taxon>
        <taxon>Apoidea</taxon>
        <taxon>Anthophila</taxon>
        <taxon>Apidae</taxon>
        <taxon>Melipona</taxon>
    </lineage>
</organism>
<dbReference type="AlphaFoldDB" id="A0AA40G0D3"/>
<name>A0AA40G0D3_9HYME</name>